<gene>
    <name evidence="2" type="ORF">ABB37_01165</name>
</gene>
<keyword evidence="3" id="KW-1185">Reference proteome</keyword>
<evidence type="ECO:0000256" key="1">
    <source>
        <dbReference type="SAM" id="MobiDB-lite"/>
    </source>
</evidence>
<proteinExistence type="predicted"/>
<dbReference type="AlphaFoldDB" id="A0A0M9G826"/>
<feature type="region of interest" description="Disordered" evidence="1">
    <location>
        <begin position="460"/>
        <end position="506"/>
    </location>
</feature>
<protein>
    <submittedName>
        <fullName evidence="2">Uncharacterized protein</fullName>
    </submittedName>
</protein>
<feature type="region of interest" description="Disordered" evidence="1">
    <location>
        <begin position="530"/>
        <end position="553"/>
    </location>
</feature>
<dbReference type="EMBL" id="LGTL01000002">
    <property type="protein sequence ID" value="KPA84650.1"/>
    <property type="molecule type" value="Genomic_DNA"/>
</dbReference>
<evidence type="ECO:0000313" key="3">
    <source>
        <dbReference type="Proteomes" id="UP000037923"/>
    </source>
</evidence>
<reference evidence="2 3" key="1">
    <citation type="submission" date="2015-07" db="EMBL/GenBank/DDBJ databases">
        <title>High-quality genome of monoxenous trypanosomatid Leptomonas pyrrhocoris.</title>
        <authorList>
            <person name="Flegontov P."/>
            <person name="Butenko A."/>
            <person name="Firsov S."/>
            <person name="Vlcek C."/>
            <person name="Logacheva M.D."/>
            <person name="Field M."/>
            <person name="Filatov D."/>
            <person name="Flegontova O."/>
            <person name="Gerasimov E."/>
            <person name="Jackson A.P."/>
            <person name="Kelly S."/>
            <person name="Opperdoes F."/>
            <person name="O'Reilly A."/>
            <person name="Votypka J."/>
            <person name="Yurchenko V."/>
            <person name="Lukes J."/>
        </authorList>
    </citation>
    <scope>NUCLEOTIDE SEQUENCE [LARGE SCALE GENOMIC DNA]</scope>
    <source>
        <strain evidence="2">H10</strain>
    </source>
</reference>
<sequence length="584" mass="62910">MHLITSRTGTENAHAACGDVALQREIEETEHELLRLYERRMNQNCCIRGCNTNSVAAPARWMCRHAPELRIRKDPPISPVDGGGTPESITFALTSERRRHAAPEAARVARRKAMPPALTSKHEAGLPTASAVPREFTERLRRLTSAVTARGKASPLEPLISLAFSPIPFRQAGGDVSYSGRGGRDVFLFQGDSCVGCQENSEDDVRHVRFSSRSPRVSIFSVERSCTRAVNRAVPAVNHEASSIFISSDLNSTAHGDGVGAAAQRQASRLEVTPNILHAVGPPSICRGPEGGEDSLPLSRISTVLSPRSSVASYLSLINELRSTLLDSSPLQMKRLSVGVHNSVVETSATVERVQCQTNGTAEDADAATPTREADEATTTRRSARRTTCVSEAASVRTPTEAKEIGRNVEKPSTASVDVDVADALSSMAMSASPIFLQRRDRRPATAAATAAVCSPQLLLTREPQESRRGAPERKKVKVNVNSSPSARTKRDARLNPRQSRPTKKAACAVAATKRKKTVHFRASLEQVKGATGAPVAPQKRGRRAERATPSACAPTRMPPNMCVEQRGFGADILLACGPTLYFD</sequence>
<dbReference type="GeneID" id="26901460"/>
<dbReference type="RefSeq" id="XP_015663089.1">
    <property type="nucleotide sequence ID" value="XM_015797569.1"/>
</dbReference>
<dbReference type="Proteomes" id="UP000037923">
    <property type="component" value="Unassembled WGS sequence"/>
</dbReference>
<dbReference type="OrthoDB" id="273855at2759"/>
<organism evidence="2 3">
    <name type="scientific">Leptomonas pyrrhocoris</name>
    <name type="common">Firebug parasite</name>
    <dbReference type="NCBI Taxonomy" id="157538"/>
    <lineage>
        <taxon>Eukaryota</taxon>
        <taxon>Discoba</taxon>
        <taxon>Euglenozoa</taxon>
        <taxon>Kinetoplastea</taxon>
        <taxon>Metakinetoplastina</taxon>
        <taxon>Trypanosomatida</taxon>
        <taxon>Trypanosomatidae</taxon>
        <taxon>Leishmaniinae</taxon>
        <taxon>Leptomonas</taxon>
    </lineage>
</organism>
<evidence type="ECO:0000313" key="2">
    <source>
        <dbReference type="EMBL" id="KPA84650.1"/>
    </source>
</evidence>
<dbReference type="VEuPathDB" id="TriTrypDB:LpyrH10_02_1390"/>
<feature type="compositionally biased region" description="Basic and acidic residues" evidence="1">
    <location>
        <begin position="400"/>
        <end position="410"/>
    </location>
</feature>
<accession>A0A0M9G826</accession>
<comment type="caution">
    <text evidence="2">The sequence shown here is derived from an EMBL/GenBank/DDBJ whole genome shotgun (WGS) entry which is preliminary data.</text>
</comment>
<dbReference type="OMA" id="ELCCEQE"/>
<name>A0A0M9G826_LEPPY</name>
<feature type="region of interest" description="Disordered" evidence="1">
    <location>
        <begin position="359"/>
        <end position="413"/>
    </location>
</feature>
<feature type="compositionally biased region" description="Basic and acidic residues" evidence="1">
    <location>
        <begin position="463"/>
        <end position="474"/>
    </location>
</feature>